<dbReference type="EMBL" id="APAT01000023">
    <property type="protein sequence ID" value="EMP54412.1"/>
    <property type="molecule type" value="Genomic_DNA"/>
</dbReference>
<dbReference type="STRING" id="1288826.MSNKSG1_15681"/>
<accession>M7D9V5</accession>
<gene>
    <name evidence="6" type="ORF">MSNKSG1_15681</name>
</gene>
<dbReference type="Proteomes" id="UP000011960">
    <property type="component" value="Unassembled WGS sequence"/>
</dbReference>
<protein>
    <submittedName>
        <fullName evidence="6">AraC family transcriptional regulator</fullName>
    </submittedName>
</protein>
<dbReference type="AlphaFoldDB" id="M7D9V5"/>
<evidence type="ECO:0000256" key="1">
    <source>
        <dbReference type="ARBA" id="ARBA00023015"/>
    </source>
</evidence>
<dbReference type="PRINTS" id="PR00032">
    <property type="entry name" value="HTHARAC"/>
</dbReference>
<proteinExistence type="predicted"/>
<organism evidence="6 7">
    <name type="scientific">Marinobacter santoriniensis NKSG1</name>
    <dbReference type="NCBI Taxonomy" id="1288826"/>
    <lineage>
        <taxon>Bacteria</taxon>
        <taxon>Pseudomonadati</taxon>
        <taxon>Pseudomonadota</taxon>
        <taxon>Gammaproteobacteria</taxon>
        <taxon>Pseudomonadales</taxon>
        <taxon>Marinobacteraceae</taxon>
        <taxon>Marinobacter</taxon>
    </lineage>
</organism>
<dbReference type="InterPro" id="IPR020449">
    <property type="entry name" value="Tscrpt_reg_AraC-type_HTH"/>
</dbReference>
<keyword evidence="1" id="KW-0805">Transcription regulation</keyword>
<evidence type="ECO:0000313" key="7">
    <source>
        <dbReference type="Proteomes" id="UP000011960"/>
    </source>
</evidence>
<dbReference type="Gene3D" id="1.10.10.60">
    <property type="entry name" value="Homeodomain-like"/>
    <property type="match status" value="1"/>
</dbReference>
<evidence type="ECO:0000259" key="5">
    <source>
        <dbReference type="PROSITE" id="PS01124"/>
    </source>
</evidence>
<dbReference type="eggNOG" id="COG2207">
    <property type="taxonomic scope" value="Bacteria"/>
</dbReference>
<feature type="compositionally biased region" description="Polar residues" evidence="4">
    <location>
        <begin position="12"/>
        <end position="26"/>
    </location>
</feature>
<dbReference type="SMART" id="SM00342">
    <property type="entry name" value="HTH_ARAC"/>
    <property type="match status" value="1"/>
</dbReference>
<evidence type="ECO:0000313" key="6">
    <source>
        <dbReference type="EMBL" id="EMP54412.1"/>
    </source>
</evidence>
<keyword evidence="2" id="KW-0238">DNA-binding</keyword>
<dbReference type="PANTHER" id="PTHR47894:SF1">
    <property type="entry name" value="HTH-TYPE TRANSCRIPTIONAL REGULATOR VQSM"/>
    <property type="match status" value="1"/>
</dbReference>
<dbReference type="InterPro" id="IPR018060">
    <property type="entry name" value="HTH_AraC"/>
</dbReference>
<feature type="domain" description="HTH araC/xylS-type" evidence="5">
    <location>
        <begin position="277"/>
        <end position="378"/>
    </location>
</feature>
<comment type="caution">
    <text evidence="6">The sequence shown here is derived from an EMBL/GenBank/DDBJ whole genome shotgun (WGS) entry which is preliminary data.</text>
</comment>
<keyword evidence="3" id="KW-0804">Transcription</keyword>
<dbReference type="PROSITE" id="PS01124">
    <property type="entry name" value="HTH_ARAC_FAMILY_2"/>
    <property type="match status" value="1"/>
</dbReference>
<reference evidence="6 7" key="1">
    <citation type="journal article" date="2013" name="Genome Announc.">
        <title>Genome Sequence of Hydrothermal Arsenic-Respiring Bacterium Marinobacter santoriniensis NKSG1T.</title>
        <authorList>
            <person name="Handley K.M."/>
            <person name="Upton M."/>
            <person name="Beatson S.A."/>
            <person name="Hery M."/>
            <person name="Lloyd J.R."/>
        </authorList>
    </citation>
    <scope>NUCLEOTIDE SEQUENCE [LARGE SCALE GENOMIC DNA]</scope>
    <source>
        <strain evidence="6 7">NKSG1</strain>
    </source>
</reference>
<evidence type="ECO:0000256" key="2">
    <source>
        <dbReference type="ARBA" id="ARBA00023125"/>
    </source>
</evidence>
<dbReference type="SUPFAM" id="SSF46689">
    <property type="entry name" value="Homeodomain-like"/>
    <property type="match status" value="1"/>
</dbReference>
<dbReference type="PANTHER" id="PTHR47894">
    <property type="entry name" value="HTH-TYPE TRANSCRIPTIONAL REGULATOR GADX"/>
    <property type="match status" value="1"/>
</dbReference>
<evidence type="ECO:0000256" key="4">
    <source>
        <dbReference type="SAM" id="MobiDB-lite"/>
    </source>
</evidence>
<keyword evidence="7" id="KW-1185">Reference proteome</keyword>
<dbReference type="InterPro" id="IPR009057">
    <property type="entry name" value="Homeodomain-like_sf"/>
</dbReference>
<dbReference type="GO" id="GO:0003700">
    <property type="term" value="F:DNA-binding transcription factor activity"/>
    <property type="evidence" value="ECO:0007669"/>
    <property type="project" value="InterPro"/>
</dbReference>
<dbReference type="PATRIC" id="fig|1288826.3.peg.3117"/>
<dbReference type="InterPro" id="IPR032687">
    <property type="entry name" value="AraC-type_N"/>
</dbReference>
<dbReference type="GO" id="GO:0005829">
    <property type="term" value="C:cytosol"/>
    <property type="evidence" value="ECO:0007669"/>
    <property type="project" value="TreeGrafter"/>
</dbReference>
<dbReference type="GO" id="GO:0000976">
    <property type="term" value="F:transcription cis-regulatory region binding"/>
    <property type="evidence" value="ECO:0007669"/>
    <property type="project" value="TreeGrafter"/>
</dbReference>
<feature type="region of interest" description="Disordered" evidence="4">
    <location>
        <begin position="1"/>
        <end position="26"/>
    </location>
</feature>
<evidence type="ECO:0000256" key="3">
    <source>
        <dbReference type="ARBA" id="ARBA00023163"/>
    </source>
</evidence>
<dbReference type="Pfam" id="PF12833">
    <property type="entry name" value="HTH_18"/>
    <property type="match status" value="1"/>
</dbReference>
<dbReference type="Pfam" id="PF12625">
    <property type="entry name" value="Arabinose_bd"/>
    <property type="match status" value="1"/>
</dbReference>
<name>M7D9V5_9GAMM</name>
<sequence length="388" mass="43442">MGGRLLIESDDTITNHQRPSMATTSPENERQMLGFFLVPGVYMRVLADTVRKLGHNDRQLFEGLDFTPADLKANDSRIFVTDATIMAQRAVNLAGKDGLSFALARELRLTIHGTLGFAALTSPTFEGALDSVRRYLQLRAPFLTMKQSVAGDQVLVQLCTEFDVPELYTFLAETVSATLILLTEQLLDREDAARKGFALEDGKLPGVRVHLTSKEPAYYRRYASQLPVVFDYGQPEEMMIFPTGLLGVRMRLADADASEMAREQCEFELQKALKEQGDIAMAVRNMLRMMPGPLPSLETMADRFCVSSRTLKRRLADRDTSYREIVESVLKDRAIQLLRYTNQSVSEIAYELGYADLSNFSRAFRKWTGKSASEFREGGPDPAPEVGP</sequence>